<dbReference type="Proteomes" id="UP000270094">
    <property type="component" value="Unassembled WGS sequence"/>
</dbReference>
<sequence length="85" mass="9944">MFLLMYWMFRFSLSGHFAIAQSLLILLQRVFVLLLISSTSIYHLDIFAYAQRNALYFTFGLRRSAGSERCQIKFCLQQAQIKSLP</sequence>
<evidence type="ECO:0000313" key="2">
    <source>
        <dbReference type="Proteomes" id="UP000270094"/>
    </source>
</evidence>
<keyword evidence="2" id="KW-1185">Reference proteome</keyword>
<gene>
    <name evidence="1" type="ORF">SVUK_LOCUS11970</name>
</gene>
<evidence type="ECO:0000313" key="1">
    <source>
        <dbReference type="EMBL" id="VDM76972.1"/>
    </source>
</evidence>
<accession>A0A3P7LCG9</accession>
<organism evidence="1 2">
    <name type="scientific">Strongylus vulgaris</name>
    <name type="common">Blood worm</name>
    <dbReference type="NCBI Taxonomy" id="40348"/>
    <lineage>
        <taxon>Eukaryota</taxon>
        <taxon>Metazoa</taxon>
        <taxon>Ecdysozoa</taxon>
        <taxon>Nematoda</taxon>
        <taxon>Chromadorea</taxon>
        <taxon>Rhabditida</taxon>
        <taxon>Rhabditina</taxon>
        <taxon>Rhabditomorpha</taxon>
        <taxon>Strongyloidea</taxon>
        <taxon>Strongylidae</taxon>
        <taxon>Strongylus</taxon>
    </lineage>
</organism>
<name>A0A3P7LCG9_STRVU</name>
<proteinExistence type="predicted"/>
<dbReference type="AlphaFoldDB" id="A0A3P7LCG9"/>
<protein>
    <submittedName>
        <fullName evidence="1">Uncharacterized protein</fullName>
    </submittedName>
</protein>
<dbReference type="EMBL" id="UYYB01098129">
    <property type="protein sequence ID" value="VDM76972.1"/>
    <property type="molecule type" value="Genomic_DNA"/>
</dbReference>
<reference evidence="1 2" key="1">
    <citation type="submission" date="2018-11" db="EMBL/GenBank/DDBJ databases">
        <authorList>
            <consortium name="Pathogen Informatics"/>
        </authorList>
    </citation>
    <scope>NUCLEOTIDE SEQUENCE [LARGE SCALE GENOMIC DNA]</scope>
</reference>